<dbReference type="Pfam" id="PF03235">
    <property type="entry name" value="GmrSD_N"/>
    <property type="match status" value="1"/>
</dbReference>
<dbReference type="Proteomes" id="UP001589867">
    <property type="component" value="Unassembled WGS sequence"/>
</dbReference>
<dbReference type="EMBL" id="JBHLUH010000077">
    <property type="protein sequence ID" value="MFC0532819.1"/>
    <property type="molecule type" value="Genomic_DNA"/>
</dbReference>
<gene>
    <name evidence="3" type="ORF">ACFFIA_34890</name>
</gene>
<evidence type="ECO:0000313" key="3">
    <source>
        <dbReference type="EMBL" id="MFC0532819.1"/>
    </source>
</evidence>
<feature type="compositionally biased region" description="Acidic residues" evidence="1">
    <location>
        <begin position="593"/>
        <end position="608"/>
    </location>
</feature>
<protein>
    <submittedName>
        <fullName evidence="3">DUF262 domain-containing protein</fullName>
    </submittedName>
</protein>
<dbReference type="InterPro" id="IPR004919">
    <property type="entry name" value="GmrSD_N"/>
</dbReference>
<sequence length="608" mass="67877">MNLGVLMADVEAGKVQLPDFQREWKWEDPRIASLLATVSLGYPIGVVMMLETGGPDVNLAPKLISGVPEAGTVSPEQLLLDGQQRLTSLYQAVRAQRPVNTFDPRGKKLQRWYLIDIEKALGDDGDREEAIISVPPDLKLRDDFGRTVTADYSTTELQCKNDVFPLWLAFDMPKIFEWNTQYVGGDPTRAARWNEFFQRVLNNIISYTVPVIVLKKSTPKEAVCTVFEKVNTGGVPLNVFELLTATFAGDKAFPDFRLNDDWHERKKRLDTKPVLRGVENTDFLQAVSLVTTYARRMDHLAQGRDAAQAPGVSCKRRDILRLKLADYIEYSPRVEAGLLWAAGFLAQQHVFKSADVPYRSQLVPLAAIKAMLGPDADTHSWGAKLRRWYWSGVLGELYGGSTETRFARDLEQVVAWIRDSGPEPGTVSEASFQSSRLLTLRTRNSAAYKGIYALLMREGCMDWIYQQQLNIASFLELNVDIHHIFPKAWCDRVKVDRAKRESIVNKTALSAKTNRRIGGRSPADYVTKIEAAAGISGRDLDAILATHLVDPAALRAADFEAFFAARREHLLALIGEAMGKKVMDAEAESPAAFEDEAEDPTDSELVDA</sequence>
<comment type="caution">
    <text evidence="3">The sequence shown here is derived from an EMBL/GenBank/DDBJ whole genome shotgun (WGS) entry which is preliminary data.</text>
</comment>
<dbReference type="RefSeq" id="WP_377259608.1">
    <property type="nucleotide sequence ID" value="NZ_JBHLUH010000077.1"/>
</dbReference>
<organism evidence="3 4">
    <name type="scientific">Phytohabitans kaempferiae</name>
    <dbReference type="NCBI Taxonomy" id="1620943"/>
    <lineage>
        <taxon>Bacteria</taxon>
        <taxon>Bacillati</taxon>
        <taxon>Actinomycetota</taxon>
        <taxon>Actinomycetes</taxon>
        <taxon>Micromonosporales</taxon>
        <taxon>Micromonosporaceae</taxon>
    </lineage>
</organism>
<dbReference type="PANTHER" id="PTHR37292:SF2">
    <property type="entry name" value="DUF262 DOMAIN-CONTAINING PROTEIN"/>
    <property type="match status" value="1"/>
</dbReference>
<reference evidence="3 4" key="1">
    <citation type="submission" date="2024-09" db="EMBL/GenBank/DDBJ databases">
        <authorList>
            <person name="Sun Q."/>
            <person name="Mori K."/>
        </authorList>
    </citation>
    <scope>NUCLEOTIDE SEQUENCE [LARGE SCALE GENOMIC DNA]</scope>
    <source>
        <strain evidence="3 4">TBRC 3947</strain>
    </source>
</reference>
<evidence type="ECO:0000313" key="4">
    <source>
        <dbReference type="Proteomes" id="UP001589867"/>
    </source>
</evidence>
<evidence type="ECO:0000259" key="2">
    <source>
        <dbReference type="Pfam" id="PF03235"/>
    </source>
</evidence>
<name>A0ABV6ME26_9ACTN</name>
<feature type="region of interest" description="Disordered" evidence="1">
    <location>
        <begin position="585"/>
        <end position="608"/>
    </location>
</feature>
<evidence type="ECO:0000256" key="1">
    <source>
        <dbReference type="SAM" id="MobiDB-lite"/>
    </source>
</evidence>
<feature type="domain" description="GmrSD restriction endonucleases N-terminal" evidence="2">
    <location>
        <begin position="11"/>
        <end position="247"/>
    </location>
</feature>
<accession>A0ABV6ME26</accession>
<proteinExistence type="predicted"/>
<dbReference type="PANTHER" id="PTHR37292">
    <property type="entry name" value="VNG6097C"/>
    <property type="match status" value="1"/>
</dbReference>
<keyword evidence="4" id="KW-1185">Reference proteome</keyword>